<protein>
    <submittedName>
        <fullName evidence="1">Phage tail protein</fullName>
    </submittedName>
</protein>
<dbReference type="EMBL" id="JBHUMZ010000016">
    <property type="protein sequence ID" value="MFD2638394.1"/>
    <property type="molecule type" value="Genomic_DNA"/>
</dbReference>
<keyword evidence="2" id="KW-1185">Reference proteome</keyword>
<dbReference type="Proteomes" id="UP001597452">
    <property type="component" value="Unassembled WGS sequence"/>
</dbReference>
<gene>
    <name evidence="1" type="ORF">ACFSW4_05915</name>
</gene>
<comment type="caution">
    <text evidence="1">The sequence shown here is derived from an EMBL/GenBank/DDBJ whole genome shotgun (WGS) entry which is preliminary data.</text>
</comment>
<organism evidence="1 2">
    <name type="scientific">Piscibacillus salipiscarius</name>
    <dbReference type="NCBI Taxonomy" id="299480"/>
    <lineage>
        <taxon>Bacteria</taxon>
        <taxon>Bacillati</taxon>
        <taxon>Bacillota</taxon>
        <taxon>Bacilli</taxon>
        <taxon>Bacillales</taxon>
        <taxon>Bacillaceae</taxon>
        <taxon>Piscibacillus</taxon>
    </lineage>
</organism>
<dbReference type="RefSeq" id="WP_054751374.1">
    <property type="nucleotide sequence ID" value="NZ_JBHUMZ010000016.1"/>
</dbReference>
<accession>A0ABW5Q8U0</accession>
<proteinExistence type="predicted"/>
<evidence type="ECO:0000313" key="1">
    <source>
        <dbReference type="EMBL" id="MFD2638394.1"/>
    </source>
</evidence>
<evidence type="ECO:0000313" key="2">
    <source>
        <dbReference type="Proteomes" id="UP001597452"/>
    </source>
</evidence>
<sequence length="195" mass="21719">MATIVEKFDPMTITNVGVQMIDTDGTQQDGTKFGAAGSIGGETTLREIIKTEEGVEVDKIVKPQKMDLTVSSHVQLKVMRDIFGFSNQDLKPGVYSYGQDSKGKHFVLTADVIDEFEDHTKLVAFPKCVSATGFTFTIENGADEVALMELTLTAYPDDFKQFYYEAMVEELEDTTIPTTWHQQFDRTLVESVPTP</sequence>
<reference evidence="2" key="1">
    <citation type="journal article" date="2019" name="Int. J. Syst. Evol. Microbiol.">
        <title>The Global Catalogue of Microorganisms (GCM) 10K type strain sequencing project: providing services to taxonomists for standard genome sequencing and annotation.</title>
        <authorList>
            <consortium name="The Broad Institute Genomics Platform"/>
            <consortium name="The Broad Institute Genome Sequencing Center for Infectious Disease"/>
            <person name="Wu L."/>
            <person name="Ma J."/>
        </authorList>
    </citation>
    <scope>NUCLEOTIDE SEQUENCE [LARGE SCALE GENOMIC DNA]</scope>
    <source>
        <strain evidence="2">TISTR 1571</strain>
    </source>
</reference>
<name>A0ABW5Q8U0_9BACI</name>